<dbReference type="Proteomes" id="UP000005239">
    <property type="component" value="Unassembled WGS sequence"/>
</dbReference>
<gene>
    <name evidence="2" type="primary">WBGene00273581</name>
</gene>
<proteinExistence type="predicted"/>
<name>A0A2A6B7D2_PRIPA</name>
<organism evidence="2 3">
    <name type="scientific">Pristionchus pacificus</name>
    <name type="common">Parasitic nematode worm</name>
    <dbReference type="NCBI Taxonomy" id="54126"/>
    <lineage>
        <taxon>Eukaryota</taxon>
        <taxon>Metazoa</taxon>
        <taxon>Ecdysozoa</taxon>
        <taxon>Nematoda</taxon>
        <taxon>Chromadorea</taxon>
        <taxon>Rhabditida</taxon>
        <taxon>Rhabditina</taxon>
        <taxon>Diplogasteromorpha</taxon>
        <taxon>Diplogasteroidea</taxon>
        <taxon>Neodiplogasteridae</taxon>
        <taxon>Pristionchus</taxon>
    </lineage>
</organism>
<reference evidence="2" key="2">
    <citation type="submission" date="2022-06" db="UniProtKB">
        <authorList>
            <consortium name="EnsemblMetazoa"/>
        </authorList>
    </citation>
    <scope>IDENTIFICATION</scope>
    <source>
        <strain evidence="2">PS312</strain>
    </source>
</reference>
<sequence length="1249" mass="139943">MYATSPTAASRVGSATSSSKPEGKKNNAYNQSNDADSDAKMKPLTSDDAPSTSLNRRVITAKDDPQNRTATIASVEKEIQPTPRMNQIIVFSEEHNEYRIMRLQFWPEIVNKRSKLIAVAGMKQSGRTTLLHSLIYQYNYALTEDQAMVSRIGIGVTMYVLDEPGVIILDIADSMDCGGETSAPLGALLLELFGYLNCDHILYNMPILEADVDMNERYLTTWLEKRLRILFDAGQMLGIHGASKITIALRPECPSSERVEGVISNFIEKMAKEAVRVTAKNAEFVMADMQARIDATKDADEVYTTAIKSIHERLYKDTAHHATADIRAEDKYDGPRTIVDTMIDVWNTIHRSDGLQRICLAAATQSGASHDKTDAGADRIAKEMNFILYNRRTPARREKDLPTADRDQFLFIRYTLSVASKIVKAAISFTNTSDKEFSPCSSAHGLIFPIEPTVDNPKQSKPVALRIGLHGITCLLGANGDNSRTLDAIVIRFCLQDFGILPFLSDPVVYLNYRRVRCLHRCNKCWLFLWQAAECGFKINLAAFCIVKASTEILSGISEERAEPRLIHKYACQFLISMLEDEVDLSSFSQHRVNTEVDGQTVPNRIAKLLIQLRVGIRKPVESIVKDMQSKSLSSQTGTQRFIRLPKEWFDARASTDFRLGLAGREMVSSFRVVYRRSKKRGGSVRNESQPCFRCTYEELDSRHRNDCAKVALEVASKEIATVTAVAMIDFVHDWLKFETPREFVLQKLRVLAKCINHASVDDETFNKLCTSDFGTSVLEKLIAHRQTGKDDDVNNCIERALLSLMNAESTRRKLSAPFAKTIFLEKNRETVYGTSTVSTKNSGETLYNLTHNIICIRDYTITHQIHDLNEVKRKERILKQLKKHGHVRLRCMESDLAAIAIKRLLAHETGQQVELKHQSIDTKIDPVFVELDTLFSFIDAFIITTVDDEERRAEFEPIIAQRGNILRVASTLASTAAESLNGVSDGTSSFDLTPLYVVKAFCSLYTELLHKFVWHDCADFYDTKKHEERTVPTIVQGVSPTASVSDSPSFVRVRNALGAIHRSVLTRRTILRSIAGDSYSDVVDATIAKGVTALINASSTSGISLGTVLNEMQKDDPGEPLVVTLKGIREPDITDIIHSKSGLAKLNPKDVRTIESCEYFCGNTTFAFTTCVLKVSVDHSHVQIEYDRNNILRCAYLVHLAIGEQSLLTIARMETMEVAEETIARCADEIKKDLEISFTEIDILLRKS</sequence>
<dbReference type="OrthoDB" id="2326052at2759"/>
<protein>
    <submittedName>
        <fullName evidence="2">Uncharacterized protein</fullName>
    </submittedName>
</protein>
<dbReference type="AlphaFoldDB" id="A0A2A6B7D2"/>
<feature type="region of interest" description="Disordered" evidence="1">
    <location>
        <begin position="1"/>
        <end position="66"/>
    </location>
</feature>
<accession>A0A8R1ULG4</accession>
<reference evidence="3" key="1">
    <citation type="journal article" date="2008" name="Nat. Genet.">
        <title>The Pristionchus pacificus genome provides a unique perspective on nematode lifestyle and parasitism.</title>
        <authorList>
            <person name="Dieterich C."/>
            <person name="Clifton S.W."/>
            <person name="Schuster L.N."/>
            <person name="Chinwalla A."/>
            <person name="Delehaunty K."/>
            <person name="Dinkelacker I."/>
            <person name="Fulton L."/>
            <person name="Fulton R."/>
            <person name="Godfrey J."/>
            <person name="Minx P."/>
            <person name="Mitreva M."/>
            <person name="Roeseler W."/>
            <person name="Tian H."/>
            <person name="Witte H."/>
            <person name="Yang S.P."/>
            <person name="Wilson R.K."/>
            <person name="Sommer R.J."/>
        </authorList>
    </citation>
    <scope>NUCLEOTIDE SEQUENCE [LARGE SCALE GENOMIC DNA]</scope>
    <source>
        <strain evidence="3">PS312</strain>
    </source>
</reference>
<feature type="compositionally biased region" description="Polar residues" evidence="1">
    <location>
        <begin position="1"/>
        <end position="20"/>
    </location>
</feature>
<evidence type="ECO:0000313" key="3">
    <source>
        <dbReference type="Proteomes" id="UP000005239"/>
    </source>
</evidence>
<keyword evidence="3" id="KW-1185">Reference proteome</keyword>
<evidence type="ECO:0000313" key="2">
    <source>
        <dbReference type="EnsemblMetazoa" id="PPA35212.1"/>
    </source>
</evidence>
<evidence type="ECO:0000256" key="1">
    <source>
        <dbReference type="SAM" id="MobiDB-lite"/>
    </source>
</evidence>
<accession>A0A2A6B7D2</accession>
<dbReference type="EnsemblMetazoa" id="PPA35212.1">
    <property type="protein sequence ID" value="PPA35212.1"/>
    <property type="gene ID" value="WBGene00273581"/>
</dbReference>